<comment type="caution">
    <text evidence="1">The sequence shown here is derived from an EMBL/GenBank/DDBJ whole genome shotgun (WGS) entry which is preliminary data.</text>
</comment>
<name>A0ABW5D7Z8_9BACT</name>
<keyword evidence="2" id="KW-1185">Reference proteome</keyword>
<proteinExistence type="predicted"/>
<dbReference type="RefSeq" id="WP_386820154.1">
    <property type="nucleotide sequence ID" value="NZ_JBHUIT010000017.1"/>
</dbReference>
<reference evidence="2" key="1">
    <citation type="journal article" date="2019" name="Int. J. Syst. Evol. Microbiol.">
        <title>The Global Catalogue of Microorganisms (GCM) 10K type strain sequencing project: providing services to taxonomists for standard genome sequencing and annotation.</title>
        <authorList>
            <consortium name="The Broad Institute Genomics Platform"/>
            <consortium name="The Broad Institute Genome Sequencing Center for Infectious Disease"/>
            <person name="Wu L."/>
            <person name="Ma J."/>
        </authorList>
    </citation>
    <scope>NUCLEOTIDE SEQUENCE [LARGE SCALE GENOMIC DNA]</scope>
    <source>
        <strain evidence="2">CGMCC 4.7106</strain>
    </source>
</reference>
<dbReference type="EMBL" id="JBHUIT010000017">
    <property type="protein sequence ID" value="MFD2256865.1"/>
    <property type="molecule type" value="Genomic_DNA"/>
</dbReference>
<gene>
    <name evidence="1" type="ORF">ACFSSA_09270</name>
</gene>
<evidence type="ECO:0000313" key="1">
    <source>
        <dbReference type="EMBL" id="MFD2256865.1"/>
    </source>
</evidence>
<accession>A0ABW5D7Z8</accession>
<evidence type="ECO:0000313" key="2">
    <source>
        <dbReference type="Proteomes" id="UP001597375"/>
    </source>
</evidence>
<dbReference type="Proteomes" id="UP001597375">
    <property type="component" value="Unassembled WGS sequence"/>
</dbReference>
<sequence length="151" mass="17004">MTLDELRSQAAELFPIAVDHAINKSGESNAALDKLNAMCWVHFGSLGFDCMADCFDAVVPKCKGELTIKCWSEAEIKALPWTLKVRCRPFHHAEHFAHLEVYHDGPLPNVTETGYRAMFVPMAAFADRTPDDFIRKEVCKDLPKSSQMTLF</sequence>
<protein>
    <submittedName>
        <fullName evidence="1">Uncharacterized protein</fullName>
    </submittedName>
</protein>
<organism evidence="1 2">
    <name type="scientific">Luteolibacter algae</name>
    <dbReference type="NCBI Taxonomy" id="454151"/>
    <lineage>
        <taxon>Bacteria</taxon>
        <taxon>Pseudomonadati</taxon>
        <taxon>Verrucomicrobiota</taxon>
        <taxon>Verrucomicrobiia</taxon>
        <taxon>Verrucomicrobiales</taxon>
        <taxon>Verrucomicrobiaceae</taxon>
        <taxon>Luteolibacter</taxon>
    </lineage>
</organism>